<dbReference type="AlphaFoldDB" id="A0A140L4V4"/>
<dbReference type="Gene3D" id="3.30.2310.20">
    <property type="entry name" value="RelE-like"/>
    <property type="match status" value="1"/>
</dbReference>
<evidence type="ECO:0000256" key="1">
    <source>
        <dbReference type="ARBA" id="ARBA00022649"/>
    </source>
</evidence>
<evidence type="ECO:0000313" key="3">
    <source>
        <dbReference type="Proteomes" id="UP000070456"/>
    </source>
</evidence>
<sequence length="100" mass="12127">MKKYKIKMLPAAKVDLGDMIDYLSQFYPSTALKQYDRIIEKINALKEFPFMYEEYPVDVMGFRYRRMVVDKYLIFYVVLEETIEIHRIINSRMDLTKIIK</sequence>
<dbReference type="STRING" id="520762.AN619_15750"/>
<dbReference type="EMBL" id="LOEE01000032">
    <property type="protein sequence ID" value="KXG75579.1"/>
    <property type="molecule type" value="Genomic_DNA"/>
</dbReference>
<comment type="caution">
    <text evidence="2">The sequence shown here is derived from an EMBL/GenBank/DDBJ whole genome shotgun (WGS) entry which is preliminary data.</text>
</comment>
<reference evidence="2 3" key="1">
    <citation type="submission" date="2015-12" db="EMBL/GenBank/DDBJ databases">
        <title>Draft genome sequence of the thermoanaerobe Thermotalea metallivorans, an isolate from the runoff channel of the Great Artesian Basin, Australia.</title>
        <authorList>
            <person name="Patel B.K."/>
        </authorList>
    </citation>
    <scope>NUCLEOTIDE SEQUENCE [LARGE SCALE GENOMIC DNA]</scope>
    <source>
        <strain evidence="2 3">B2-1</strain>
    </source>
</reference>
<proteinExistence type="predicted"/>
<dbReference type="Proteomes" id="UP000070456">
    <property type="component" value="Unassembled WGS sequence"/>
</dbReference>
<evidence type="ECO:0000313" key="2">
    <source>
        <dbReference type="EMBL" id="KXG75579.1"/>
    </source>
</evidence>
<keyword evidence="3" id="KW-1185">Reference proteome</keyword>
<accession>A0A140L4V4</accession>
<organism evidence="2 3">
    <name type="scientific">Thermotalea metallivorans</name>
    <dbReference type="NCBI Taxonomy" id="520762"/>
    <lineage>
        <taxon>Bacteria</taxon>
        <taxon>Bacillati</taxon>
        <taxon>Bacillota</taxon>
        <taxon>Clostridia</taxon>
        <taxon>Peptostreptococcales</taxon>
        <taxon>Thermotaleaceae</taxon>
        <taxon>Thermotalea</taxon>
    </lineage>
</organism>
<dbReference type="RefSeq" id="WP_242867354.1">
    <property type="nucleotide sequence ID" value="NZ_LOEE01000032.1"/>
</dbReference>
<dbReference type="SUPFAM" id="SSF143011">
    <property type="entry name" value="RelE-like"/>
    <property type="match status" value="1"/>
</dbReference>
<protein>
    <recommendedName>
        <fullName evidence="4">Type II toxin-antitoxin system RelE/ParE family toxin</fullName>
    </recommendedName>
</protein>
<name>A0A140L4V4_9FIRM</name>
<gene>
    <name evidence="2" type="ORF">AN619_15750</name>
</gene>
<keyword evidence="1" id="KW-1277">Toxin-antitoxin system</keyword>
<dbReference type="Pfam" id="PF05016">
    <property type="entry name" value="ParE_toxin"/>
    <property type="match status" value="1"/>
</dbReference>
<evidence type="ECO:0008006" key="4">
    <source>
        <dbReference type="Google" id="ProtNLM"/>
    </source>
</evidence>
<dbReference type="InterPro" id="IPR007712">
    <property type="entry name" value="RelE/ParE_toxin"/>
</dbReference>
<dbReference type="InterPro" id="IPR035093">
    <property type="entry name" value="RelE/ParE_toxin_dom_sf"/>
</dbReference>